<accession>A0ABV8V6Y6</accession>
<proteinExistence type="predicted"/>
<dbReference type="PANTHER" id="PTHR33408">
    <property type="entry name" value="TRANSPOSASE"/>
    <property type="match status" value="1"/>
</dbReference>
<reference evidence="4" key="1">
    <citation type="journal article" date="2019" name="Int. J. Syst. Evol. Microbiol.">
        <title>The Global Catalogue of Microorganisms (GCM) 10K type strain sequencing project: providing services to taxonomists for standard genome sequencing and annotation.</title>
        <authorList>
            <consortium name="The Broad Institute Genomics Platform"/>
            <consortium name="The Broad Institute Genome Sequencing Center for Infectious Disease"/>
            <person name="Wu L."/>
            <person name="Ma J."/>
        </authorList>
    </citation>
    <scope>NUCLEOTIDE SEQUENCE [LARGE SCALE GENOMIC DNA]</scope>
    <source>
        <strain evidence="4">CECT 8570</strain>
    </source>
</reference>
<evidence type="ECO:0000313" key="4">
    <source>
        <dbReference type="Proteomes" id="UP001595840"/>
    </source>
</evidence>
<evidence type="ECO:0000313" key="3">
    <source>
        <dbReference type="EMBL" id="MFC4363010.1"/>
    </source>
</evidence>
<name>A0ABV8V6Y6_9GAMM</name>
<dbReference type="PANTHER" id="PTHR33408:SF2">
    <property type="entry name" value="TRANSPOSASE DDE DOMAIN-CONTAINING PROTEIN"/>
    <property type="match status" value="1"/>
</dbReference>
<dbReference type="InterPro" id="IPR002559">
    <property type="entry name" value="Transposase_11"/>
</dbReference>
<evidence type="ECO:0000259" key="1">
    <source>
        <dbReference type="Pfam" id="PF01609"/>
    </source>
</evidence>
<feature type="domain" description="Transposase IS4-like" evidence="1">
    <location>
        <begin position="183"/>
        <end position="298"/>
    </location>
</feature>
<feature type="domain" description="Transposase InsH N-terminal" evidence="2">
    <location>
        <begin position="1"/>
        <end position="48"/>
    </location>
</feature>
<gene>
    <name evidence="3" type="ORF">ACFOX3_11905</name>
</gene>
<keyword evidence="4" id="KW-1185">Reference proteome</keyword>
<dbReference type="Pfam" id="PF01609">
    <property type="entry name" value="DDE_Tnp_1"/>
    <property type="match status" value="1"/>
</dbReference>
<sequence>MLLRVIFYAYYRGITSSRSIERNCKTDLKFMALAAGTTPHFTTIADFVSTNCDEMKSIFHKVLMICCKSGLVGKKHFAIDGCKLPSDASKQWSGTHAQLKKKSDKLRLAAQKIIDHHLLNDGKSGDGENAKERQTANTLLKNAEKIETFLAENDKRLGSGKRKQEVQSNITDNESCKMTTSNGTIQGVNCQAAADEQNQIIVASEVYGVGQDQSLLQPMIENIRESLGADVFSRGALLTADTGYSSEENMKYIYEANIDAIIPDTLFRKRDPRIAGSETVAKHKKHRQLTRHDQRNDTAKIPASEFCFNEAALSCVCPGGYEMMYHGDHFEINNKRYHRFKSMLKNCRGYPLQSKCMKRPLKEPGRQVSFVVKGESNKN</sequence>
<dbReference type="InterPro" id="IPR008490">
    <property type="entry name" value="Transposase_InsH_N"/>
</dbReference>
<dbReference type="Proteomes" id="UP001595840">
    <property type="component" value="Unassembled WGS sequence"/>
</dbReference>
<evidence type="ECO:0000259" key="2">
    <source>
        <dbReference type="Pfam" id="PF05598"/>
    </source>
</evidence>
<organism evidence="3 4">
    <name type="scientific">Simiduia curdlanivorans</name>
    <dbReference type="NCBI Taxonomy" id="1492769"/>
    <lineage>
        <taxon>Bacteria</taxon>
        <taxon>Pseudomonadati</taxon>
        <taxon>Pseudomonadota</taxon>
        <taxon>Gammaproteobacteria</taxon>
        <taxon>Cellvibrionales</taxon>
        <taxon>Cellvibrionaceae</taxon>
        <taxon>Simiduia</taxon>
    </lineage>
</organism>
<dbReference type="Pfam" id="PF05598">
    <property type="entry name" value="DUF772"/>
    <property type="match status" value="1"/>
</dbReference>
<dbReference type="RefSeq" id="WP_290265300.1">
    <property type="nucleotide sequence ID" value="NZ_JAUFQG010000006.1"/>
</dbReference>
<comment type="caution">
    <text evidence="3">The sequence shown here is derived from an EMBL/GenBank/DDBJ whole genome shotgun (WGS) entry which is preliminary data.</text>
</comment>
<dbReference type="EMBL" id="JBHSCX010000015">
    <property type="protein sequence ID" value="MFC4363010.1"/>
    <property type="molecule type" value="Genomic_DNA"/>
</dbReference>
<protein>
    <submittedName>
        <fullName evidence="3">Transposase</fullName>
    </submittedName>
</protein>